<keyword evidence="4" id="KW-1185">Reference proteome</keyword>
<dbReference type="CDD" id="cd00840">
    <property type="entry name" value="MPP_Mre11_N"/>
    <property type="match status" value="1"/>
</dbReference>
<organism evidence="3 4">
    <name type="scientific">Pseudolactococcus carnosus</name>
    <dbReference type="NCBI Taxonomy" id="2749961"/>
    <lineage>
        <taxon>Bacteria</taxon>
        <taxon>Bacillati</taxon>
        <taxon>Bacillota</taxon>
        <taxon>Bacilli</taxon>
        <taxon>Lactobacillales</taxon>
        <taxon>Streptococcaceae</taxon>
        <taxon>Pseudolactococcus</taxon>
    </lineage>
</organism>
<dbReference type="PANTHER" id="PTHR30337:SF7">
    <property type="entry name" value="PHOSPHOESTERASE"/>
    <property type="match status" value="1"/>
</dbReference>
<keyword evidence="3" id="KW-0540">Nuclease</keyword>
<gene>
    <name evidence="3" type="ORF">GYN21_04420</name>
</gene>
<evidence type="ECO:0000313" key="4">
    <source>
        <dbReference type="Proteomes" id="UP001522450"/>
    </source>
</evidence>
<evidence type="ECO:0000313" key="3">
    <source>
        <dbReference type="EMBL" id="MCJ1989459.1"/>
    </source>
</evidence>
<dbReference type="InterPro" id="IPR050535">
    <property type="entry name" value="DNA_Repair-Maintenance_Comp"/>
</dbReference>
<dbReference type="RefSeq" id="WP_244034479.1">
    <property type="nucleotide sequence ID" value="NZ_JAAECS010000003.1"/>
</dbReference>
<dbReference type="PANTHER" id="PTHR30337">
    <property type="entry name" value="COMPONENT OF ATP-DEPENDENT DSDNA EXONUCLEASE"/>
    <property type="match status" value="1"/>
</dbReference>
<dbReference type="Gene3D" id="3.60.21.10">
    <property type="match status" value="1"/>
</dbReference>
<proteinExistence type="predicted"/>
<dbReference type="InterPro" id="IPR004843">
    <property type="entry name" value="Calcineurin-like_PHP"/>
</dbReference>
<dbReference type="GO" id="GO:0004527">
    <property type="term" value="F:exonuclease activity"/>
    <property type="evidence" value="ECO:0007669"/>
    <property type="project" value="UniProtKB-KW"/>
</dbReference>
<sequence>MKFIHTADLHLDREFEGLVQEVAYQPYKILEKIIDFAIVESVEVIFFAGDNFHQSLPSIKIQTYFATQLARLAPHGIQAVVIFGNHDYYRESVYWVQFSDNVTVFHSETVSTKKLTLKTGETLAVSAFSYQHPHISEDKIVDYPLRDYTCDYHVGLFHGEISGHRFAPANLSDMLSKDYNYWALGHIHLASQLADSVIYSGTPQGRNKKEATNLIVYGDILPSGNLIYFQDLAEVHFETLTLDLSDCQTLSQVLTYITSNLIDEAICYSLNLKNYEDVADNLQEAIENEELLEELRQKNIIVKLKLLPLTSNKQLLTSIEVPEFAMPAIDFTDIYSLVPHKKDIKAIFDDPEFIAEVQENISLYVSQYFEFGGSQDEN</sequence>
<keyword evidence="3" id="KW-0269">Exonuclease</keyword>
<accession>A0ABT0ARY8</accession>
<dbReference type="EMBL" id="JAAECS010000003">
    <property type="protein sequence ID" value="MCJ1989459.1"/>
    <property type="molecule type" value="Genomic_DNA"/>
</dbReference>
<evidence type="ECO:0000256" key="1">
    <source>
        <dbReference type="ARBA" id="ARBA00022801"/>
    </source>
</evidence>
<reference evidence="3 4" key="1">
    <citation type="journal article" date="2022" name="Microbiol. Res.">
        <title>Comparative genome analysis, predicted lifestyle and antimicrobial strategies of Lactococcus carnosus and Lactococcus paracarnosus isolated from meat.</title>
        <authorList>
            <person name="Werum V."/>
            <person name="Ehrmann M."/>
            <person name="Vogel R."/>
            <person name="Hilgarth M."/>
        </authorList>
    </citation>
    <scope>NUCLEOTIDE SEQUENCE [LARGE SCALE GENOMIC DNA]</scope>
    <source>
        <strain evidence="3 4">TMW22177</strain>
    </source>
</reference>
<comment type="caution">
    <text evidence="3">The sequence shown here is derived from an EMBL/GenBank/DDBJ whole genome shotgun (WGS) entry which is preliminary data.</text>
</comment>
<name>A0ABT0ARY8_9LACT</name>
<keyword evidence="1" id="KW-0378">Hydrolase</keyword>
<dbReference type="InterPro" id="IPR029052">
    <property type="entry name" value="Metallo-depent_PP-like"/>
</dbReference>
<protein>
    <submittedName>
        <fullName evidence="3">DNA repair exonuclease</fullName>
    </submittedName>
</protein>
<dbReference type="Proteomes" id="UP001522450">
    <property type="component" value="Unassembled WGS sequence"/>
</dbReference>
<dbReference type="InterPro" id="IPR041796">
    <property type="entry name" value="Mre11_N"/>
</dbReference>
<dbReference type="Pfam" id="PF00149">
    <property type="entry name" value="Metallophos"/>
    <property type="match status" value="1"/>
</dbReference>
<feature type="domain" description="Calcineurin-like phosphoesterase" evidence="2">
    <location>
        <begin position="1"/>
        <end position="188"/>
    </location>
</feature>
<dbReference type="SUPFAM" id="SSF56300">
    <property type="entry name" value="Metallo-dependent phosphatases"/>
    <property type="match status" value="1"/>
</dbReference>
<evidence type="ECO:0000259" key="2">
    <source>
        <dbReference type="Pfam" id="PF00149"/>
    </source>
</evidence>